<protein>
    <recommendedName>
        <fullName evidence="3 7">Ubiquitin-like protein ATG12</fullName>
    </recommendedName>
</protein>
<dbReference type="GO" id="GO:0034045">
    <property type="term" value="C:phagophore assembly site membrane"/>
    <property type="evidence" value="ECO:0007669"/>
    <property type="project" value="UniProtKB-SubCell"/>
</dbReference>
<dbReference type="GO" id="GO:0000045">
    <property type="term" value="P:autophagosome assembly"/>
    <property type="evidence" value="ECO:0007669"/>
    <property type="project" value="EnsemblFungi"/>
</dbReference>
<evidence type="ECO:0000256" key="1">
    <source>
        <dbReference type="ARBA" id="ARBA00004623"/>
    </source>
</evidence>
<evidence type="ECO:0000256" key="4">
    <source>
        <dbReference type="ARBA" id="ARBA00022499"/>
    </source>
</evidence>
<evidence type="ECO:0000256" key="7">
    <source>
        <dbReference type="RuleBase" id="RU361201"/>
    </source>
</evidence>
<keyword evidence="7" id="KW-0653">Protein transport</keyword>
<comment type="function">
    <text evidence="7">Ubiquitin-like protein involved in cytoplasm to vacuole transport (Cvt), autophagy vesicles formation, mitophagy, and nucleophagy.</text>
</comment>
<dbReference type="GO" id="GO:0097352">
    <property type="term" value="P:autophagosome maturation"/>
    <property type="evidence" value="ECO:0007669"/>
    <property type="project" value="TreeGrafter"/>
</dbReference>
<dbReference type="PANTHER" id="PTHR13385:SF0">
    <property type="entry name" value="UBIQUITIN-LIKE PROTEIN ATG12"/>
    <property type="match status" value="1"/>
</dbReference>
<dbReference type="Proteomes" id="UP000536275">
    <property type="component" value="Unassembled WGS sequence"/>
</dbReference>
<evidence type="ECO:0000256" key="2">
    <source>
        <dbReference type="ARBA" id="ARBA00007778"/>
    </source>
</evidence>
<dbReference type="GO" id="GO:0000421">
    <property type="term" value="C:autophagosome membrane"/>
    <property type="evidence" value="ECO:0007669"/>
    <property type="project" value="TreeGrafter"/>
</dbReference>
<dbReference type="GO" id="GO:0034274">
    <property type="term" value="C:Atg12-Atg5-Atg16 complex"/>
    <property type="evidence" value="ECO:0007669"/>
    <property type="project" value="EnsemblFungi"/>
</dbReference>
<dbReference type="SMR" id="A0A8H6BXA4"/>
<evidence type="ECO:0000256" key="8">
    <source>
        <dbReference type="SAM" id="MobiDB-lite"/>
    </source>
</evidence>
<keyword evidence="5 7" id="KW-0833">Ubl conjugation pathway</keyword>
<comment type="subcellular location">
    <subcellularLocation>
        <location evidence="1 7">Preautophagosomal structure membrane</location>
        <topology evidence="1 7">Peripheral membrane protein</topology>
    </subcellularLocation>
</comment>
<feature type="compositionally biased region" description="Low complexity" evidence="8">
    <location>
        <begin position="16"/>
        <end position="29"/>
    </location>
</feature>
<dbReference type="EMBL" id="JABWAD010000037">
    <property type="protein sequence ID" value="KAF6069578.1"/>
    <property type="molecule type" value="Genomic_DNA"/>
</dbReference>
<reference evidence="9 10" key="1">
    <citation type="submission" date="2020-03" db="EMBL/GenBank/DDBJ databases">
        <title>FDA dAtabase for Regulatory Grade micrObial Sequences (FDA-ARGOS): Supporting development and validation of Infectious Disease Dx tests.</title>
        <authorList>
            <person name="Campos J."/>
            <person name="Goldberg B."/>
            <person name="Tallon L."/>
            <person name="Sadzewicz L."/>
            <person name="Vavikolanu K."/>
            <person name="Mehta A."/>
            <person name="Aluvathingal J."/>
            <person name="Nadendla S."/>
            <person name="Nandy P."/>
            <person name="Geyer C."/>
            <person name="Yan Y."/>
            <person name="Sichtig H."/>
        </authorList>
    </citation>
    <scope>NUCLEOTIDE SEQUENCE [LARGE SCALE GENOMIC DNA]</scope>
    <source>
        <strain evidence="9 10">FDAARGOS_656</strain>
    </source>
</reference>
<sequence>MSRIIHSEDDDDDDVGSQSSSSLSSPSKSLQQDPIPTKIPLSTSIILEKKLPLEQHQKLSNLTEGSTAGGHVSNNSLDNKIMIRFVPIGSTPSIQPRVFKISATQTVSTLNRFLCKKLKFKGVLNLYIQNSFMPLPDEQIGSLYGLFKTNNELIISYCNTIAFG</sequence>
<dbReference type="InterPro" id="IPR007242">
    <property type="entry name" value="Atg12"/>
</dbReference>
<dbReference type="SUPFAM" id="SSF54236">
    <property type="entry name" value="Ubiquitin-like"/>
    <property type="match status" value="1"/>
</dbReference>
<dbReference type="Gene3D" id="3.10.20.90">
    <property type="entry name" value="Phosphatidylinositol 3-kinase Catalytic Subunit, Chain A, domain 1"/>
    <property type="match status" value="1"/>
</dbReference>
<accession>A0A8H6BXA4</accession>
<dbReference type="Pfam" id="PF04110">
    <property type="entry name" value="APG12"/>
    <property type="match status" value="1"/>
</dbReference>
<organism evidence="9 10">
    <name type="scientific">Candida albicans</name>
    <name type="common">Yeast</name>
    <dbReference type="NCBI Taxonomy" id="5476"/>
    <lineage>
        <taxon>Eukaryota</taxon>
        <taxon>Fungi</taxon>
        <taxon>Dikarya</taxon>
        <taxon>Ascomycota</taxon>
        <taxon>Saccharomycotina</taxon>
        <taxon>Pichiomycetes</taxon>
        <taxon>Debaryomycetaceae</taxon>
        <taxon>Candida/Lodderomyces clade</taxon>
        <taxon>Candida</taxon>
    </lineage>
</organism>
<keyword evidence="6 7" id="KW-0072">Autophagy</keyword>
<dbReference type="GO" id="GO:0031386">
    <property type="term" value="F:protein tag activity"/>
    <property type="evidence" value="ECO:0007669"/>
    <property type="project" value="EnsemblFungi"/>
</dbReference>
<dbReference type="GO" id="GO:0032258">
    <property type="term" value="P:cytoplasm to vacuole targeting by the Cvt pathway"/>
    <property type="evidence" value="ECO:0007669"/>
    <property type="project" value="EnsemblFungi"/>
</dbReference>
<comment type="similarity">
    <text evidence="2 7">Belongs to the ATG12 family.</text>
</comment>
<evidence type="ECO:0000256" key="5">
    <source>
        <dbReference type="ARBA" id="ARBA00022786"/>
    </source>
</evidence>
<evidence type="ECO:0000256" key="6">
    <source>
        <dbReference type="ARBA" id="ARBA00023006"/>
    </source>
</evidence>
<dbReference type="CDD" id="cd01612">
    <property type="entry name" value="Ubl_ATG12"/>
    <property type="match status" value="1"/>
</dbReference>
<dbReference type="GO" id="GO:0008047">
    <property type="term" value="F:enzyme activator activity"/>
    <property type="evidence" value="ECO:0007669"/>
    <property type="project" value="EnsemblFungi"/>
</dbReference>
<keyword evidence="7" id="KW-0472">Membrane</keyword>
<evidence type="ECO:0000256" key="3">
    <source>
        <dbReference type="ARBA" id="ARBA00015875"/>
    </source>
</evidence>
<gene>
    <name evidence="9" type="ORF">FOB64_003220</name>
</gene>
<keyword evidence="7" id="KW-0813">Transport</keyword>
<dbReference type="GO" id="GO:0034727">
    <property type="term" value="P:piecemeal microautophagy of the nucleus"/>
    <property type="evidence" value="ECO:0007669"/>
    <property type="project" value="EnsemblFungi"/>
</dbReference>
<dbReference type="PANTHER" id="PTHR13385">
    <property type="entry name" value="AUTOPHAGY PROTEIN 12"/>
    <property type="match status" value="1"/>
</dbReference>
<evidence type="ECO:0000313" key="9">
    <source>
        <dbReference type="EMBL" id="KAF6069578.1"/>
    </source>
</evidence>
<dbReference type="GO" id="GO:0061723">
    <property type="term" value="P:glycophagy"/>
    <property type="evidence" value="ECO:0007669"/>
    <property type="project" value="TreeGrafter"/>
</dbReference>
<evidence type="ECO:0000313" key="10">
    <source>
        <dbReference type="Proteomes" id="UP000536275"/>
    </source>
</evidence>
<proteinExistence type="inferred from homology"/>
<dbReference type="GO" id="GO:0000422">
    <property type="term" value="P:autophagy of mitochondrion"/>
    <property type="evidence" value="ECO:0007669"/>
    <property type="project" value="EnsemblFungi"/>
</dbReference>
<dbReference type="AlphaFoldDB" id="A0A8H6BXA4"/>
<name>A0A8H6BXA4_CANAX</name>
<keyword evidence="4 7" id="KW-1017">Isopeptide bond</keyword>
<feature type="region of interest" description="Disordered" evidence="8">
    <location>
        <begin position="1"/>
        <end position="36"/>
    </location>
</feature>
<dbReference type="GO" id="GO:0019776">
    <property type="term" value="F:Atg8-family ligase activity"/>
    <property type="evidence" value="ECO:0007669"/>
    <property type="project" value="EnsemblFungi"/>
</dbReference>
<dbReference type="InterPro" id="IPR029071">
    <property type="entry name" value="Ubiquitin-like_domsf"/>
</dbReference>
<dbReference type="GO" id="GO:0005829">
    <property type="term" value="C:cytosol"/>
    <property type="evidence" value="ECO:0007669"/>
    <property type="project" value="EnsemblFungi"/>
</dbReference>
<comment type="caution">
    <text evidence="9">The sequence shown here is derived from an EMBL/GenBank/DDBJ whole genome shotgun (WGS) entry which is preliminary data.</text>
</comment>
<comment type="subunit">
    <text evidence="7">Forms a conjugate with ATG5.</text>
</comment>